<keyword evidence="2" id="KW-0472">Membrane</keyword>
<protein>
    <submittedName>
        <fullName evidence="4">Uncharacterized protein</fullName>
    </submittedName>
</protein>
<feature type="compositionally biased region" description="Polar residues" evidence="1">
    <location>
        <begin position="117"/>
        <end position="133"/>
    </location>
</feature>
<feature type="signal peptide" evidence="3">
    <location>
        <begin position="1"/>
        <end position="25"/>
    </location>
</feature>
<keyword evidence="2" id="KW-1133">Transmembrane helix</keyword>
<evidence type="ECO:0000256" key="2">
    <source>
        <dbReference type="SAM" id="Phobius"/>
    </source>
</evidence>
<accession>U9U3J5</accession>
<dbReference type="HOGENOM" id="CLU_051394_0_0_1"/>
<dbReference type="AlphaFoldDB" id="U9U3J5"/>
<organism evidence="4">
    <name type="scientific">Rhizophagus irregularis (strain DAOM 181602 / DAOM 197198 / MUCL 43194)</name>
    <name type="common">Arbuscular mycorrhizal fungus</name>
    <name type="synonym">Glomus intraradices</name>
    <dbReference type="NCBI Taxonomy" id="747089"/>
    <lineage>
        <taxon>Eukaryota</taxon>
        <taxon>Fungi</taxon>
        <taxon>Fungi incertae sedis</taxon>
        <taxon>Mucoromycota</taxon>
        <taxon>Glomeromycotina</taxon>
        <taxon>Glomeromycetes</taxon>
        <taxon>Glomerales</taxon>
        <taxon>Glomeraceae</taxon>
        <taxon>Rhizophagus</taxon>
    </lineage>
</organism>
<evidence type="ECO:0000313" key="4">
    <source>
        <dbReference type="EMBL" id="ESA13143.1"/>
    </source>
</evidence>
<feature type="compositionally biased region" description="Polar residues" evidence="1">
    <location>
        <begin position="142"/>
        <end position="163"/>
    </location>
</feature>
<keyword evidence="3" id="KW-0732">Signal</keyword>
<feature type="chain" id="PRO_5015101863" evidence="3">
    <location>
        <begin position="26"/>
        <end position="334"/>
    </location>
</feature>
<feature type="region of interest" description="Disordered" evidence="1">
    <location>
        <begin position="95"/>
        <end position="163"/>
    </location>
</feature>
<proteinExistence type="predicted"/>
<dbReference type="STRING" id="747089.U9U3J5"/>
<reference evidence="4" key="1">
    <citation type="submission" date="2013-07" db="EMBL/GenBank/DDBJ databases">
        <title>The genome of an arbuscular mycorrhizal fungus provides insights into the evolution of the oldest plant symbiosis.</title>
        <authorList>
            <consortium name="DOE Joint Genome Institute"/>
            <person name="Tisserant E."/>
            <person name="Malbreil M."/>
            <person name="Kuo A."/>
            <person name="Kohler A."/>
            <person name="Symeonidi A."/>
            <person name="Balestrini R."/>
            <person name="Charron P."/>
            <person name="Duensing N."/>
            <person name="Frei-dit-Frey N."/>
            <person name="Gianinazzi-Pearson V."/>
            <person name="Gilbert B."/>
            <person name="Handa Y."/>
            <person name="Hijri M."/>
            <person name="Kaul R."/>
            <person name="Kawaguchi M."/>
            <person name="Krajinski F."/>
            <person name="Lammers P."/>
            <person name="Lapierre D."/>
            <person name="Masclaux F.G."/>
            <person name="Murat C."/>
            <person name="Morin E."/>
            <person name="Ndikumana S."/>
            <person name="Pagni M."/>
            <person name="Petitpierre D."/>
            <person name="Requena N."/>
            <person name="Rosikiewicz P."/>
            <person name="Riley R."/>
            <person name="Saito K."/>
            <person name="San Clemente H."/>
            <person name="Shapiro H."/>
            <person name="van Tuinen D."/>
            <person name="Becard G."/>
            <person name="Bonfante P."/>
            <person name="Paszkowski U."/>
            <person name="Shachar-Hill Y."/>
            <person name="Young J.P."/>
            <person name="Sanders I.R."/>
            <person name="Henrissat B."/>
            <person name="Rensing S.A."/>
            <person name="Grigoriev I.V."/>
            <person name="Corradi N."/>
            <person name="Roux C."/>
            <person name="Martin F."/>
        </authorList>
    </citation>
    <scope>NUCLEOTIDE SEQUENCE</scope>
    <source>
        <strain evidence="4">DAOM 197198</strain>
    </source>
</reference>
<evidence type="ECO:0000256" key="1">
    <source>
        <dbReference type="SAM" id="MobiDB-lite"/>
    </source>
</evidence>
<evidence type="ECO:0000256" key="3">
    <source>
        <dbReference type="SAM" id="SignalP"/>
    </source>
</evidence>
<dbReference type="EMBL" id="KI284192">
    <property type="protein sequence ID" value="ESA13143.1"/>
    <property type="molecule type" value="Genomic_DNA"/>
</dbReference>
<sequence>MKKLPILIVIITLIILLQFVYEVNTQEGVPPAEDPSGDPSQFPAPAIPPPTKINTLVTAIPPISTQFPAPAIPPPTKINTLVTAIPPISTGKLLPSARPSVSRTLPINPSEGLISTGKLSPSARPSVSRTLPINPSEGLISTGKSPSAGPSGSRTSPVNSSNPSEDVNFTTFIIAASIIGGTVSNLILIFIVGLCYFLLRMYKDKKENSKAIATPGLNNNENELYDEPIPTELIISNHGQEFIPNSPNYNNNQQGITRELGNNLTNNEIIQNIRQGNLSSFNIDEDIIDQMKQDILQDIKQELKQNIKSKIMTSFVRDNDVEDDSSSSSSKNHT</sequence>
<dbReference type="VEuPathDB" id="FungiDB:RhiirFUN_023998"/>
<feature type="region of interest" description="Disordered" evidence="1">
    <location>
        <begin position="28"/>
        <end position="48"/>
    </location>
</feature>
<feature type="transmembrane region" description="Helical" evidence="2">
    <location>
        <begin position="172"/>
        <end position="199"/>
    </location>
</feature>
<gene>
    <name evidence="4" type="ORF">GLOINDRAFT_26353</name>
</gene>
<name>U9U3J5_RHIID</name>
<keyword evidence="2" id="KW-0812">Transmembrane</keyword>